<dbReference type="AlphaFoldDB" id="A0A9P1IUA4"/>
<sequence length="71" mass="8381">MRFSFSFLFFVLLAQILAKTSAKELPPLKCKFRNEHCERLPTAYATWCAEQEKINAYKYRNCLVTELSELE</sequence>
<proteinExistence type="predicted"/>
<reference evidence="2" key="1">
    <citation type="submission" date="2022-11" db="EMBL/GenBank/DDBJ databases">
        <authorList>
            <person name="Kikuchi T."/>
        </authorList>
    </citation>
    <scope>NUCLEOTIDE SEQUENCE</scope>
    <source>
        <strain evidence="2">PS1010</strain>
    </source>
</reference>
<evidence type="ECO:0000313" key="2">
    <source>
        <dbReference type="EMBL" id="CAI5450322.1"/>
    </source>
</evidence>
<dbReference type="Proteomes" id="UP001152747">
    <property type="component" value="Unassembled WGS sequence"/>
</dbReference>
<keyword evidence="1" id="KW-0732">Signal</keyword>
<organism evidence="2 3">
    <name type="scientific">Caenorhabditis angaria</name>
    <dbReference type="NCBI Taxonomy" id="860376"/>
    <lineage>
        <taxon>Eukaryota</taxon>
        <taxon>Metazoa</taxon>
        <taxon>Ecdysozoa</taxon>
        <taxon>Nematoda</taxon>
        <taxon>Chromadorea</taxon>
        <taxon>Rhabditida</taxon>
        <taxon>Rhabditina</taxon>
        <taxon>Rhabditomorpha</taxon>
        <taxon>Rhabditoidea</taxon>
        <taxon>Rhabditidae</taxon>
        <taxon>Peloderinae</taxon>
        <taxon>Caenorhabditis</taxon>
    </lineage>
</organism>
<name>A0A9P1IUA4_9PELO</name>
<gene>
    <name evidence="2" type="ORF">CAMP_LOCUS12959</name>
</gene>
<accession>A0A9P1IUA4</accession>
<dbReference type="EMBL" id="CANHGI010000005">
    <property type="protein sequence ID" value="CAI5450322.1"/>
    <property type="molecule type" value="Genomic_DNA"/>
</dbReference>
<comment type="caution">
    <text evidence="2">The sequence shown here is derived from an EMBL/GenBank/DDBJ whole genome shotgun (WGS) entry which is preliminary data.</text>
</comment>
<evidence type="ECO:0000313" key="3">
    <source>
        <dbReference type="Proteomes" id="UP001152747"/>
    </source>
</evidence>
<feature type="chain" id="PRO_5040377004" evidence="1">
    <location>
        <begin position="23"/>
        <end position="71"/>
    </location>
</feature>
<keyword evidence="3" id="KW-1185">Reference proteome</keyword>
<feature type="signal peptide" evidence="1">
    <location>
        <begin position="1"/>
        <end position="22"/>
    </location>
</feature>
<evidence type="ECO:0000256" key="1">
    <source>
        <dbReference type="SAM" id="SignalP"/>
    </source>
</evidence>
<protein>
    <submittedName>
        <fullName evidence="2">Uncharacterized protein</fullName>
    </submittedName>
</protein>